<organism evidence="1 2">
    <name type="scientific">Acaulospora morrowiae</name>
    <dbReference type="NCBI Taxonomy" id="94023"/>
    <lineage>
        <taxon>Eukaryota</taxon>
        <taxon>Fungi</taxon>
        <taxon>Fungi incertae sedis</taxon>
        <taxon>Mucoromycota</taxon>
        <taxon>Glomeromycotina</taxon>
        <taxon>Glomeromycetes</taxon>
        <taxon>Diversisporales</taxon>
        <taxon>Acaulosporaceae</taxon>
        <taxon>Acaulospora</taxon>
    </lineage>
</organism>
<keyword evidence="2" id="KW-1185">Reference proteome</keyword>
<dbReference type="EMBL" id="CAJVPV010031742">
    <property type="protein sequence ID" value="CAG8743426.1"/>
    <property type="molecule type" value="Genomic_DNA"/>
</dbReference>
<reference evidence="1" key="1">
    <citation type="submission" date="2021-06" db="EMBL/GenBank/DDBJ databases">
        <authorList>
            <person name="Kallberg Y."/>
            <person name="Tangrot J."/>
            <person name="Rosling A."/>
        </authorList>
    </citation>
    <scope>NUCLEOTIDE SEQUENCE</scope>
    <source>
        <strain evidence="1">CL551</strain>
    </source>
</reference>
<dbReference type="Proteomes" id="UP000789342">
    <property type="component" value="Unassembled WGS sequence"/>
</dbReference>
<dbReference type="AlphaFoldDB" id="A0A9N9INP3"/>
<sequence>GAVKVCAQWLKECFRESRTPKNTNSNNKITSEEDEGLVFTSRRSTINGVTKSQQNSNINVSPQQNHENITKLHLHTSHSLPNVFTSNEMIEKSSISPQMHVSTSEIELSPGHEREHTLWEKQNILSENEIMKRRREGLVRNLAQHSTFEKTEK</sequence>
<evidence type="ECO:0000313" key="1">
    <source>
        <dbReference type="EMBL" id="CAG8743426.1"/>
    </source>
</evidence>
<evidence type="ECO:0000313" key="2">
    <source>
        <dbReference type="Proteomes" id="UP000789342"/>
    </source>
</evidence>
<comment type="caution">
    <text evidence="1">The sequence shown here is derived from an EMBL/GenBank/DDBJ whole genome shotgun (WGS) entry which is preliminary data.</text>
</comment>
<protein>
    <submittedName>
        <fullName evidence="1">11694_t:CDS:1</fullName>
    </submittedName>
</protein>
<dbReference type="OrthoDB" id="5570009at2759"/>
<proteinExistence type="predicted"/>
<accession>A0A9N9INP3</accession>
<gene>
    <name evidence="1" type="ORF">AMORRO_LOCUS14874</name>
</gene>
<feature type="non-terminal residue" evidence="1">
    <location>
        <position position="1"/>
    </location>
</feature>
<name>A0A9N9INP3_9GLOM</name>